<reference evidence="1 2" key="1">
    <citation type="journal article" date="2014" name="J. Biotechnol.">
        <title>Complete genome sequence of the actinobacterium Amycolatopsis japonica MG417-CF17(T) (=DSM 44213T) producing (S,S)-N,N'-ethylenediaminedisuccinic acid.</title>
        <authorList>
            <person name="Stegmann E."/>
            <person name="Albersmeier A."/>
            <person name="Spohn M."/>
            <person name="Gert H."/>
            <person name="Weber T."/>
            <person name="Wohlleben W."/>
            <person name="Kalinowski J."/>
            <person name="Ruckert C."/>
        </authorList>
    </citation>
    <scope>NUCLEOTIDE SEQUENCE [LARGE SCALE GENOMIC DNA]</scope>
    <source>
        <strain evidence="2">MG417-CF17 (DSM 44213)</strain>
    </source>
</reference>
<dbReference type="SFLD" id="SFLDG01135">
    <property type="entry name" value="C1.5.6:_HAD__Beta-PGM__Phospha"/>
    <property type="match status" value="1"/>
</dbReference>
<dbReference type="SUPFAM" id="SSF56784">
    <property type="entry name" value="HAD-like"/>
    <property type="match status" value="1"/>
</dbReference>
<dbReference type="SFLD" id="SFLDS00003">
    <property type="entry name" value="Haloacid_Dehalogenase"/>
    <property type="match status" value="1"/>
</dbReference>
<dbReference type="InterPro" id="IPR023214">
    <property type="entry name" value="HAD_sf"/>
</dbReference>
<dbReference type="AlphaFoldDB" id="A0A075UVK3"/>
<dbReference type="PANTHER" id="PTHR18901">
    <property type="entry name" value="2-DEOXYGLUCOSE-6-PHOSPHATE PHOSPHATASE 2"/>
    <property type="match status" value="1"/>
</dbReference>
<dbReference type="Gene3D" id="3.40.50.1000">
    <property type="entry name" value="HAD superfamily/HAD-like"/>
    <property type="match status" value="1"/>
</dbReference>
<dbReference type="STRING" id="208439.AJAP_06740"/>
<dbReference type="KEGG" id="aja:AJAP_06740"/>
<name>A0A075UVK3_9PSEU</name>
<dbReference type="EMBL" id="CP008953">
    <property type="protein sequence ID" value="AIG74265.1"/>
    <property type="molecule type" value="Genomic_DNA"/>
</dbReference>
<dbReference type="eggNOG" id="COG0637">
    <property type="taxonomic scope" value="Bacteria"/>
</dbReference>
<dbReference type="SFLD" id="SFLDG01129">
    <property type="entry name" value="C1.5:_HAD__Beta-PGM__Phosphata"/>
    <property type="match status" value="1"/>
</dbReference>
<protein>
    <recommendedName>
        <fullName evidence="3">HAD family hydrolase</fullName>
    </recommendedName>
</protein>
<dbReference type="InterPro" id="IPR023198">
    <property type="entry name" value="PGP-like_dom2"/>
</dbReference>
<accession>A0A075UVK3</accession>
<proteinExistence type="predicted"/>
<dbReference type="InterPro" id="IPR036412">
    <property type="entry name" value="HAD-like_sf"/>
</dbReference>
<dbReference type="Pfam" id="PF13419">
    <property type="entry name" value="HAD_2"/>
    <property type="match status" value="1"/>
</dbReference>
<evidence type="ECO:0000313" key="1">
    <source>
        <dbReference type="EMBL" id="AIG74265.1"/>
    </source>
</evidence>
<evidence type="ECO:0008006" key="3">
    <source>
        <dbReference type="Google" id="ProtNLM"/>
    </source>
</evidence>
<dbReference type="Gene3D" id="1.10.150.240">
    <property type="entry name" value="Putative phosphatase, domain 2"/>
    <property type="match status" value="1"/>
</dbReference>
<dbReference type="HOGENOM" id="CLU_045011_13_3_11"/>
<dbReference type="Proteomes" id="UP000028492">
    <property type="component" value="Chromosome"/>
</dbReference>
<sequence length="228" mass="24014">MTGALIFDFDGTLVDTEAAVLVAWQETFRARGDELPLDVWHTVIGTQNTAVAMFELLEKNDENLDRVAVRTGVRARVTELLEAVGPRPGVEEYLADAKEQGLRLAIASSSTGDWVTTHLNRLGLTDAFEAVLTGDLHQAKPSPDLYLAALAALDLPAAEAIAFEDSPHGVTAAKAAGLECVAVPNAITAVLNFDHADLVLGSLADKPLGELLSRRAGRPAGRGTGAAP</sequence>
<gene>
    <name evidence="1" type="ORF">AJAP_06740</name>
</gene>
<evidence type="ECO:0000313" key="2">
    <source>
        <dbReference type="Proteomes" id="UP000028492"/>
    </source>
</evidence>
<dbReference type="PANTHER" id="PTHR18901:SF38">
    <property type="entry name" value="PSEUDOURIDINE-5'-PHOSPHATASE"/>
    <property type="match status" value="1"/>
</dbReference>
<dbReference type="RefSeq" id="WP_038509045.1">
    <property type="nucleotide sequence ID" value="NZ_CP008953.1"/>
</dbReference>
<keyword evidence="2" id="KW-1185">Reference proteome</keyword>
<dbReference type="InterPro" id="IPR041492">
    <property type="entry name" value="HAD_2"/>
</dbReference>
<organism evidence="1 2">
    <name type="scientific">Amycolatopsis japonica</name>
    <dbReference type="NCBI Taxonomy" id="208439"/>
    <lineage>
        <taxon>Bacteria</taxon>
        <taxon>Bacillati</taxon>
        <taxon>Actinomycetota</taxon>
        <taxon>Actinomycetes</taxon>
        <taxon>Pseudonocardiales</taxon>
        <taxon>Pseudonocardiaceae</taxon>
        <taxon>Amycolatopsis</taxon>
        <taxon>Amycolatopsis japonica group</taxon>
    </lineage>
</organism>
<dbReference type="NCBIfam" id="TIGR01509">
    <property type="entry name" value="HAD-SF-IA-v3"/>
    <property type="match status" value="1"/>
</dbReference>
<dbReference type="InterPro" id="IPR006439">
    <property type="entry name" value="HAD-SF_hydro_IA"/>
</dbReference>